<dbReference type="InterPro" id="IPR017441">
    <property type="entry name" value="Protein_kinase_ATP_BS"/>
</dbReference>
<evidence type="ECO:0000256" key="1">
    <source>
        <dbReference type="ARBA" id="ARBA00012513"/>
    </source>
</evidence>
<dbReference type="PROSITE" id="PS00108">
    <property type="entry name" value="PROTEIN_KINASE_ST"/>
    <property type="match status" value="1"/>
</dbReference>
<dbReference type="PROSITE" id="PS00889">
    <property type="entry name" value="CNMP_BINDING_2"/>
    <property type="match status" value="1"/>
</dbReference>
<dbReference type="InterPro" id="IPR008271">
    <property type="entry name" value="Ser/Thr_kinase_AS"/>
</dbReference>
<dbReference type="Gene3D" id="3.30.200.20">
    <property type="entry name" value="Phosphorylase Kinase, domain 1"/>
    <property type="match status" value="1"/>
</dbReference>
<evidence type="ECO:0000256" key="6">
    <source>
        <dbReference type="ARBA" id="ARBA00022741"/>
    </source>
</evidence>
<comment type="caution">
    <text evidence="16">The sequence shown here is derived from an EMBL/GenBank/DDBJ whole genome shotgun (WGS) entry which is preliminary data.</text>
</comment>
<evidence type="ECO:0000259" key="15">
    <source>
        <dbReference type="PROSITE" id="PS50042"/>
    </source>
</evidence>
<accession>K0RQK4</accession>
<dbReference type="InterPro" id="IPR000595">
    <property type="entry name" value="cNMP-bd_dom"/>
</dbReference>
<reference evidence="16 17" key="1">
    <citation type="journal article" date="2012" name="Genome Biol.">
        <title>Genome and low-iron response of an oceanic diatom adapted to chronic iron limitation.</title>
        <authorList>
            <person name="Lommer M."/>
            <person name="Specht M."/>
            <person name="Roy A.S."/>
            <person name="Kraemer L."/>
            <person name="Andreson R."/>
            <person name="Gutowska M.A."/>
            <person name="Wolf J."/>
            <person name="Bergner S.V."/>
            <person name="Schilhabel M.B."/>
            <person name="Klostermeier U.C."/>
            <person name="Beiko R.G."/>
            <person name="Rosenstiel P."/>
            <person name="Hippler M."/>
            <person name="Laroche J."/>
        </authorList>
    </citation>
    <scope>NUCLEOTIDE SEQUENCE [LARGE SCALE GENOMIC DNA]</scope>
    <source>
        <strain evidence="16 17">CCMP1005</strain>
    </source>
</reference>
<dbReference type="InterPro" id="IPR011009">
    <property type="entry name" value="Kinase-like_dom_sf"/>
</dbReference>
<evidence type="ECO:0000256" key="5">
    <source>
        <dbReference type="ARBA" id="ARBA00022679"/>
    </source>
</evidence>
<keyword evidence="17" id="KW-1185">Reference proteome</keyword>
<dbReference type="PROSITE" id="PS00888">
    <property type="entry name" value="CNMP_BINDING_1"/>
    <property type="match status" value="2"/>
</dbReference>
<gene>
    <name evidence="16" type="ORF">THAOC_24910</name>
</gene>
<name>K0RQK4_THAOC</name>
<dbReference type="OMA" id="MQEAHCD"/>
<evidence type="ECO:0000256" key="8">
    <source>
        <dbReference type="ARBA" id="ARBA00022840"/>
    </source>
</evidence>
<feature type="binding site" evidence="12">
    <location>
        <position position="402"/>
    </location>
    <ligand>
        <name>ATP</name>
        <dbReference type="ChEBI" id="CHEBI:30616"/>
    </ligand>
</feature>
<keyword evidence="5" id="KW-0808">Transferase</keyword>
<keyword evidence="9" id="KW-0142">cGMP-binding</keyword>
<evidence type="ECO:0000256" key="10">
    <source>
        <dbReference type="ARBA" id="ARBA00047899"/>
    </source>
</evidence>
<keyword evidence="6 12" id="KW-0547">Nucleotide-binding</keyword>
<dbReference type="SUPFAM" id="SSF56112">
    <property type="entry name" value="Protein kinase-like (PK-like)"/>
    <property type="match status" value="1"/>
</dbReference>
<dbReference type="SMART" id="SM00220">
    <property type="entry name" value="S_TKc"/>
    <property type="match status" value="1"/>
</dbReference>
<dbReference type="Proteomes" id="UP000266841">
    <property type="component" value="Unassembled WGS sequence"/>
</dbReference>
<evidence type="ECO:0000256" key="2">
    <source>
        <dbReference type="ARBA" id="ARBA00022527"/>
    </source>
</evidence>
<evidence type="ECO:0000259" key="14">
    <source>
        <dbReference type="PROSITE" id="PS50011"/>
    </source>
</evidence>
<evidence type="ECO:0000313" key="16">
    <source>
        <dbReference type="EMBL" id="EJK55365.1"/>
    </source>
</evidence>
<dbReference type="EC" id="2.7.11.1" evidence="1"/>
<evidence type="ECO:0000256" key="4">
    <source>
        <dbReference type="ARBA" id="ARBA00022553"/>
    </source>
</evidence>
<protein>
    <recommendedName>
        <fullName evidence="1">non-specific serine/threonine protein kinase</fullName>
        <ecNumber evidence="1">2.7.11.1</ecNumber>
    </recommendedName>
</protein>
<dbReference type="eggNOG" id="KOG0614">
    <property type="taxonomic scope" value="Eukaryota"/>
</dbReference>
<feature type="domain" description="Cyclic nucleotide-binding" evidence="15">
    <location>
        <begin position="104"/>
        <end position="228"/>
    </location>
</feature>
<keyword evidence="4" id="KW-0597">Phosphoprotein</keyword>
<feature type="domain" description="Cyclic nucleotide-binding" evidence="15">
    <location>
        <begin position="236"/>
        <end position="342"/>
    </location>
</feature>
<dbReference type="GO" id="GO:0004674">
    <property type="term" value="F:protein serine/threonine kinase activity"/>
    <property type="evidence" value="ECO:0007669"/>
    <property type="project" value="UniProtKB-KW"/>
</dbReference>
<evidence type="ECO:0000256" key="11">
    <source>
        <dbReference type="ARBA" id="ARBA00048679"/>
    </source>
</evidence>
<dbReference type="Pfam" id="PF00069">
    <property type="entry name" value="Pkinase"/>
    <property type="match status" value="1"/>
</dbReference>
<dbReference type="GO" id="GO:0007010">
    <property type="term" value="P:cytoskeleton organization"/>
    <property type="evidence" value="ECO:0007669"/>
    <property type="project" value="UniProtKB-ARBA"/>
</dbReference>
<feature type="domain" description="Protein kinase" evidence="14">
    <location>
        <begin position="373"/>
        <end position="645"/>
    </location>
</feature>
<dbReference type="OrthoDB" id="63267at2759"/>
<feature type="region of interest" description="Disordered" evidence="13">
    <location>
        <begin position="668"/>
        <end position="694"/>
    </location>
</feature>
<evidence type="ECO:0000256" key="9">
    <source>
        <dbReference type="ARBA" id="ARBA00022992"/>
    </source>
</evidence>
<evidence type="ECO:0000313" key="17">
    <source>
        <dbReference type="Proteomes" id="UP000266841"/>
    </source>
</evidence>
<keyword evidence="7" id="KW-0418">Kinase</keyword>
<dbReference type="InterPro" id="IPR000719">
    <property type="entry name" value="Prot_kinase_dom"/>
</dbReference>
<dbReference type="EMBL" id="AGNL01034195">
    <property type="protein sequence ID" value="EJK55365.1"/>
    <property type="molecule type" value="Genomic_DNA"/>
</dbReference>
<dbReference type="FunFam" id="1.10.510.10:FF:000024">
    <property type="entry name" value="Probable serine/threonine-protein kinase cot-1"/>
    <property type="match status" value="1"/>
</dbReference>
<proteinExistence type="predicted"/>
<sequence>MVTVSEYLRAAVKDKPLDASDVATLAEAKEELVRLRKVASRVCDILIKSSPSQGDASQPKKKKKVARKALAEDNDAVKTYKKVSVPKSDNVSALLRSAISANPLFVASSDADLDDFVDVFSQKKFAPGSTVIKQGDKGETFYVVESGSLDIYINVGSGADITETQVGLPYGPGMGFGELALIYGSPRAATIRTSDECVLWEISRVAFKGLQLQHEQKAHKLKLDSLRNVKIGEKVMGDVLTPSDLESMALAVKSQSFSKGSVIVRQGERGDVFYMITKGSVDVSRNNSHVVSLGVNSSFGEKALLSSDTRQATCVATTDVDCLTLLREDFVLLLGNMDKLLRSSVMRKAPQQKSSSVGSVSGAETTHFSKSDLIKKAVLGEGAFGKVWLVKEKNEGKLYALKTQSKAFIVENGQEDHTLSEYKIVRELNHVFIVRVYQALQDNKFVYFLMNLLPGGELMDVLDAKREFPESWTKFYGASVISAFKAIHKKKVAYRDLKPENLVLDAKGYCFLIDFGLAKKCDKGKTWTFCKSRLMTSETLMTCSHRGLYQAAPPITWHLRSYAASWAVDYWGLGVLLYELTHGYPPFYADDPTNTARKIIRGTFSVPSKFSDSLSDLIKRLLREQSKRLGRIAGGIEEIIKHQWFSGFDWTGLLNREVDGDIPYKPKTGNLEKLGKPGHDSPAADSNWNPTFDG</sequence>
<dbReference type="SMART" id="SM00100">
    <property type="entry name" value="cNMP"/>
    <property type="match status" value="2"/>
</dbReference>
<dbReference type="InterPro" id="IPR018488">
    <property type="entry name" value="cNMP-bd_CS"/>
</dbReference>
<dbReference type="PANTHER" id="PTHR24353">
    <property type="entry name" value="CYCLIC NUCLEOTIDE-DEPENDENT PROTEIN KINASE"/>
    <property type="match status" value="1"/>
</dbReference>
<dbReference type="Pfam" id="PF00027">
    <property type="entry name" value="cNMP_binding"/>
    <property type="match status" value="2"/>
</dbReference>
<dbReference type="InterPro" id="IPR014710">
    <property type="entry name" value="RmlC-like_jellyroll"/>
</dbReference>
<dbReference type="AlphaFoldDB" id="K0RQK4"/>
<feature type="compositionally biased region" description="Polar residues" evidence="13">
    <location>
        <begin position="684"/>
        <end position="694"/>
    </location>
</feature>
<dbReference type="InterPro" id="IPR018490">
    <property type="entry name" value="cNMP-bd_dom_sf"/>
</dbReference>
<dbReference type="Gene3D" id="2.60.120.10">
    <property type="entry name" value="Jelly Rolls"/>
    <property type="match status" value="2"/>
</dbReference>
<comment type="catalytic activity">
    <reaction evidence="11">
        <text>L-seryl-[protein] + ATP = O-phospho-L-seryl-[protein] + ADP + H(+)</text>
        <dbReference type="Rhea" id="RHEA:17989"/>
        <dbReference type="Rhea" id="RHEA-COMP:9863"/>
        <dbReference type="Rhea" id="RHEA-COMP:11604"/>
        <dbReference type="ChEBI" id="CHEBI:15378"/>
        <dbReference type="ChEBI" id="CHEBI:29999"/>
        <dbReference type="ChEBI" id="CHEBI:30616"/>
        <dbReference type="ChEBI" id="CHEBI:83421"/>
        <dbReference type="ChEBI" id="CHEBI:456216"/>
        <dbReference type="EC" id="2.7.11.1"/>
    </reaction>
</comment>
<dbReference type="PANTHER" id="PTHR24353:SF147">
    <property type="entry name" value="CGMP-DEPENDENT SERINE_THREONIN PROTEIN KINASE-RELATED"/>
    <property type="match status" value="1"/>
</dbReference>
<evidence type="ECO:0000256" key="12">
    <source>
        <dbReference type="PROSITE-ProRule" id="PRU10141"/>
    </source>
</evidence>
<dbReference type="GO" id="GO:0030553">
    <property type="term" value="F:cGMP binding"/>
    <property type="evidence" value="ECO:0007669"/>
    <property type="project" value="UniProtKB-KW"/>
</dbReference>
<dbReference type="SUPFAM" id="SSF51206">
    <property type="entry name" value="cAMP-binding domain-like"/>
    <property type="match status" value="2"/>
</dbReference>
<evidence type="ECO:0000256" key="7">
    <source>
        <dbReference type="ARBA" id="ARBA00022777"/>
    </source>
</evidence>
<evidence type="ECO:0000256" key="13">
    <source>
        <dbReference type="SAM" id="MobiDB-lite"/>
    </source>
</evidence>
<evidence type="ECO:0000256" key="3">
    <source>
        <dbReference type="ARBA" id="ARBA00022535"/>
    </source>
</evidence>
<keyword evidence="2" id="KW-0723">Serine/threonine-protein kinase</keyword>
<keyword evidence="3" id="KW-0140">cGMP</keyword>
<dbReference type="CDD" id="cd00038">
    <property type="entry name" value="CAP_ED"/>
    <property type="match status" value="2"/>
</dbReference>
<dbReference type="PROSITE" id="PS00107">
    <property type="entry name" value="PROTEIN_KINASE_ATP"/>
    <property type="match status" value="1"/>
</dbReference>
<keyword evidence="8 12" id="KW-0067">ATP-binding</keyword>
<dbReference type="PROSITE" id="PS50011">
    <property type="entry name" value="PROTEIN_KINASE_DOM"/>
    <property type="match status" value="1"/>
</dbReference>
<dbReference type="GO" id="GO:0005524">
    <property type="term" value="F:ATP binding"/>
    <property type="evidence" value="ECO:0007669"/>
    <property type="project" value="UniProtKB-UniRule"/>
</dbReference>
<dbReference type="PRINTS" id="PR00103">
    <property type="entry name" value="CAMPKINASE"/>
</dbReference>
<comment type="catalytic activity">
    <reaction evidence="10">
        <text>L-threonyl-[protein] + ATP = O-phospho-L-threonyl-[protein] + ADP + H(+)</text>
        <dbReference type="Rhea" id="RHEA:46608"/>
        <dbReference type="Rhea" id="RHEA-COMP:11060"/>
        <dbReference type="Rhea" id="RHEA-COMP:11605"/>
        <dbReference type="ChEBI" id="CHEBI:15378"/>
        <dbReference type="ChEBI" id="CHEBI:30013"/>
        <dbReference type="ChEBI" id="CHEBI:30616"/>
        <dbReference type="ChEBI" id="CHEBI:61977"/>
        <dbReference type="ChEBI" id="CHEBI:456216"/>
        <dbReference type="EC" id="2.7.11.1"/>
    </reaction>
</comment>
<organism evidence="16 17">
    <name type="scientific">Thalassiosira oceanica</name>
    <name type="common">Marine diatom</name>
    <dbReference type="NCBI Taxonomy" id="159749"/>
    <lineage>
        <taxon>Eukaryota</taxon>
        <taxon>Sar</taxon>
        <taxon>Stramenopiles</taxon>
        <taxon>Ochrophyta</taxon>
        <taxon>Bacillariophyta</taxon>
        <taxon>Coscinodiscophyceae</taxon>
        <taxon>Thalassiosirophycidae</taxon>
        <taxon>Thalassiosirales</taxon>
        <taxon>Thalassiosiraceae</taxon>
        <taxon>Thalassiosira</taxon>
    </lineage>
</organism>
<dbReference type="PROSITE" id="PS50042">
    <property type="entry name" value="CNMP_BINDING_3"/>
    <property type="match status" value="2"/>
</dbReference>
<dbReference type="Gene3D" id="1.10.510.10">
    <property type="entry name" value="Transferase(Phosphotransferase) domain 1"/>
    <property type="match status" value="1"/>
</dbReference>